<evidence type="ECO:0000256" key="9">
    <source>
        <dbReference type="ARBA" id="ARBA00023157"/>
    </source>
</evidence>
<keyword evidence="6 13" id="KW-1133">Transmembrane helix</keyword>
<dbReference type="PANTHER" id="PTHR26451">
    <property type="entry name" value="G_PROTEIN_RECEP_F1_2 DOMAIN-CONTAINING PROTEIN"/>
    <property type="match status" value="1"/>
</dbReference>
<feature type="transmembrane region" description="Helical" evidence="13">
    <location>
        <begin position="365"/>
        <end position="390"/>
    </location>
</feature>
<evidence type="ECO:0000256" key="3">
    <source>
        <dbReference type="ARBA" id="ARBA00022606"/>
    </source>
</evidence>
<evidence type="ECO:0000256" key="5">
    <source>
        <dbReference type="ARBA" id="ARBA00022725"/>
    </source>
</evidence>
<keyword evidence="11" id="KW-0325">Glycoprotein</keyword>
<name>A0A4W6DU86_LATCA</name>
<keyword evidence="3" id="KW-0716">Sensory transduction</keyword>
<feature type="transmembrane region" description="Helical" evidence="13">
    <location>
        <begin position="98"/>
        <end position="118"/>
    </location>
</feature>
<keyword evidence="4 13" id="KW-0812">Transmembrane</keyword>
<dbReference type="PRINTS" id="PR00245">
    <property type="entry name" value="OLFACTORYR"/>
</dbReference>
<reference evidence="15" key="2">
    <citation type="submission" date="2025-08" db="UniProtKB">
        <authorList>
            <consortium name="Ensembl"/>
        </authorList>
    </citation>
    <scope>IDENTIFICATION</scope>
</reference>
<dbReference type="Gene3D" id="1.20.1070.10">
    <property type="entry name" value="Rhodopsin 7-helix transmembrane proteins"/>
    <property type="match status" value="2"/>
</dbReference>
<dbReference type="PROSITE" id="PS50262">
    <property type="entry name" value="G_PROTEIN_RECEP_F1_2"/>
    <property type="match status" value="1"/>
</dbReference>
<evidence type="ECO:0000256" key="4">
    <source>
        <dbReference type="ARBA" id="ARBA00022692"/>
    </source>
</evidence>
<evidence type="ECO:0000256" key="7">
    <source>
        <dbReference type="ARBA" id="ARBA00023040"/>
    </source>
</evidence>
<feature type="transmembrane region" description="Helical" evidence="13">
    <location>
        <begin position="325"/>
        <end position="345"/>
    </location>
</feature>
<evidence type="ECO:0000256" key="13">
    <source>
        <dbReference type="SAM" id="Phobius"/>
    </source>
</evidence>
<feature type="transmembrane region" description="Helical" evidence="13">
    <location>
        <begin position="27"/>
        <end position="51"/>
    </location>
</feature>
<dbReference type="Pfam" id="PF13853">
    <property type="entry name" value="7tm_4"/>
    <property type="match status" value="1"/>
</dbReference>
<dbReference type="SUPFAM" id="SSF81321">
    <property type="entry name" value="Family A G protein-coupled receptor-like"/>
    <property type="match status" value="2"/>
</dbReference>
<sequence>MENKTYGFNSELTLDPFVIPPGGRYPIFFLGVMIYIFSIFCNLTLLTLIILKRNLHKPMYFILFSLPLNDLIGISAMLPKVLSDIVMETNKVYYPLCVLQAFLLHMYGGGILFILAAMSFDRYIAICMPLRYSSIMTPWVVICIISLVWGLDFVLIVSLFSLQTRLPRCKSVIMNVFCENPSLLKLTCGNTRVNNIIGLFNTAVMQAVSVSVQVFSYVKILITCVVSRRSEAKMKAVNTCIAQLVILIIFEIVGTFTILSHRLKNVSADLQKIMGMLIFLVFSLMITLILLLVRFKICRTNIVDLYCNNPSLLKLVCEDTRVNNFYGFAGIVFLQGGPLLIIIYTYAQILHTCIMTNQPDARRKAIQTCGTHLVVFLILQLNTMVTLIAHRIESASPYMRRALGVSVLVFPPVLDPIIYGLKITELKQNIITFLKRNVGSTKM</sequence>
<keyword evidence="10" id="KW-0675">Receptor</keyword>
<evidence type="ECO:0000256" key="11">
    <source>
        <dbReference type="ARBA" id="ARBA00023180"/>
    </source>
</evidence>
<dbReference type="InterPro" id="IPR000725">
    <property type="entry name" value="Olfact_rcpt"/>
</dbReference>
<dbReference type="GO" id="GO:0004984">
    <property type="term" value="F:olfactory receptor activity"/>
    <property type="evidence" value="ECO:0007669"/>
    <property type="project" value="InterPro"/>
</dbReference>
<dbReference type="PANTHER" id="PTHR26451:SF881">
    <property type="entry name" value="ODORANT RECEPTOR-RELATED"/>
    <property type="match status" value="1"/>
</dbReference>
<keyword evidence="2" id="KW-1003">Cell membrane</keyword>
<keyword evidence="12" id="KW-0807">Transducer</keyword>
<evidence type="ECO:0000256" key="12">
    <source>
        <dbReference type="ARBA" id="ARBA00023224"/>
    </source>
</evidence>
<keyword evidence="5" id="KW-0552">Olfaction</keyword>
<evidence type="ECO:0000313" key="16">
    <source>
        <dbReference type="Proteomes" id="UP000314980"/>
    </source>
</evidence>
<dbReference type="GO" id="GO:0005886">
    <property type="term" value="C:plasma membrane"/>
    <property type="evidence" value="ECO:0007669"/>
    <property type="project" value="UniProtKB-SubCell"/>
</dbReference>
<dbReference type="PRINTS" id="PR00237">
    <property type="entry name" value="GPCRRHODOPSN"/>
</dbReference>
<dbReference type="InterPro" id="IPR052921">
    <property type="entry name" value="GPCR1_Superfamily_Member"/>
</dbReference>
<feature type="domain" description="G-protein coupled receptors family 1 profile" evidence="14">
    <location>
        <begin position="41"/>
        <end position="419"/>
    </location>
</feature>
<evidence type="ECO:0000256" key="1">
    <source>
        <dbReference type="ARBA" id="ARBA00004651"/>
    </source>
</evidence>
<keyword evidence="9" id="KW-1015">Disulfide bond</keyword>
<protein>
    <submittedName>
        <fullName evidence="15">Odorant receptor, family 71, subfamily AQ, member 1</fullName>
    </submittedName>
</protein>
<reference evidence="15" key="3">
    <citation type="submission" date="2025-09" db="UniProtKB">
        <authorList>
            <consortium name="Ensembl"/>
        </authorList>
    </citation>
    <scope>IDENTIFICATION</scope>
</reference>
<dbReference type="Ensembl" id="ENSLCAT00010029772.1">
    <property type="protein sequence ID" value="ENSLCAP00010029131.1"/>
    <property type="gene ID" value="ENSLCAG00010013669.1"/>
</dbReference>
<evidence type="ECO:0000256" key="2">
    <source>
        <dbReference type="ARBA" id="ARBA00022475"/>
    </source>
</evidence>
<dbReference type="InterPro" id="IPR000276">
    <property type="entry name" value="GPCR_Rhodpsn"/>
</dbReference>
<reference evidence="16" key="1">
    <citation type="submission" date="2015-09" db="EMBL/GenBank/DDBJ databases">
        <authorList>
            <person name="Sai Rama Sridatta P."/>
        </authorList>
    </citation>
    <scope>NUCLEOTIDE SEQUENCE [LARGE SCALE GENOMIC DNA]</scope>
</reference>
<feature type="transmembrane region" description="Helical" evidence="13">
    <location>
        <begin position="273"/>
        <end position="293"/>
    </location>
</feature>
<dbReference type="GO" id="GO:0005549">
    <property type="term" value="F:odorant binding"/>
    <property type="evidence" value="ECO:0007669"/>
    <property type="project" value="TreeGrafter"/>
</dbReference>
<organism evidence="15 16">
    <name type="scientific">Lates calcarifer</name>
    <name type="common">Barramundi</name>
    <name type="synonym">Holocentrus calcarifer</name>
    <dbReference type="NCBI Taxonomy" id="8187"/>
    <lineage>
        <taxon>Eukaryota</taxon>
        <taxon>Metazoa</taxon>
        <taxon>Chordata</taxon>
        <taxon>Craniata</taxon>
        <taxon>Vertebrata</taxon>
        <taxon>Euteleostomi</taxon>
        <taxon>Actinopterygii</taxon>
        <taxon>Neopterygii</taxon>
        <taxon>Teleostei</taxon>
        <taxon>Neoteleostei</taxon>
        <taxon>Acanthomorphata</taxon>
        <taxon>Carangaria</taxon>
        <taxon>Carangaria incertae sedis</taxon>
        <taxon>Centropomidae</taxon>
        <taxon>Lates</taxon>
    </lineage>
</organism>
<keyword evidence="7" id="KW-0297">G-protein coupled receptor</keyword>
<comment type="subcellular location">
    <subcellularLocation>
        <location evidence="1">Cell membrane</location>
        <topology evidence="1">Multi-pass membrane protein</topology>
    </subcellularLocation>
</comment>
<evidence type="ECO:0000313" key="15">
    <source>
        <dbReference type="Ensembl" id="ENSLCAP00010029131.1"/>
    </source>
</evidence>
<dbReference type="GO" id="GO:0004930">
    <property type="term" value="F:G protein-coupled receptor activity"/>
    <property type="evidence" value="ECO:0007669"/>
    <property type="project" value="UniProtKB-KW"/>
</dbReference>
<dbReference type="Proteomes" id="UP000314980">
    <property type="component" value="Unassembled WGS sequence"/>
</dbReference>
<keyword evidence="16" id="KW-1185">Reference proteome</keyword>
<dbReference type="InParanoid" id="A0A4W6DU86"/>
<dbReference type="InterPro" id="IPR017452">
    <property type="entry name" value="GPCR_Rhodpsn_7TM"/>
</dbReference>
<keyword evidence="8 13" id="KW-0472">Membrane</keyword>
<evidence type="ECO:0000256" key="8">
    <source>
        <dbReference type="ARBA" id="ARBA00023136"/>
    </source>
</evidence>
<dbReference type="AlphaFoldDB" id="A0A4W6DU86"/>
<evidence type="ECO:0000259" key="14">
    <source>
        <dbReference type="PROSITE" id="PS50262"/>
    </source>
</evidence>
<evidence type="ECO:0000256" key="6">
    <source>
        <dbReference type="ARBA" id="ARBA00022989"/>
    </source>
</evidence>
<proteinExistence type="predicted"/>
<feature type="transmembrane region" description="Helical" evidence="13">
    <location>
        <begin position="239"/>
        <end position="261"/>
    </location>
</feature>
<accession>A0A4W6DU86</accession>
<dbReference type="FunCoup" id="A0A4W6DU86">
    <property type="interactions" value="32"/>
</dbReference>
<dbReference type="STRING" id="8187.ENSLCAP00010029131"/>
<dbReference type="FunFam" id="1.20.1070.10:FF:000024">
    <property type="entry name" value="Olfactory receptor"/>
    <property type="match status" value="1"/>
</dbReference>
<feature type="transmembrane region" description="Helical" evidence="13">
    <location>
        <begin position="139"/>
        <end position="162"/>
    </location>
</feature>
<evidence type="ECO:0000256" key="10">
    <source>
        <dbReference type="ARBA" id="ARBA00023170"/>
    </source>
</evidence>
<dbReference type="GeneTree" id="ENSGT00940000163767"/>